<sequence>MRDDEDAASDPVLPEPVRDHLGQQLRTVYNVDAGKPQYLGDEAVPQAFEPQIKRLETRLKTHEEGTIAVEGALERILDAFGLDPDAKAGGRVPDPAASGARASGK</sequence>
<dbReference type="KEGG" id="mets:DK389_03475"/>
<gene>
    <name evidence="2" type="ORF">DK389_03475</name>
</gene>
<dbReference type="AlphaFoldDB" id="A0A2U8W0Y2"/>
<evidence type="ECO:0000313" key="2">
    <source>
        <dbReference type="EMBL" id="AWN39763.1"/>
    </source>
</evidence>
<evidence type="ECO:0000256" key="1">
    <source>
        <dbReference type="SAM" id="MobiDB-lite"/>
    </source>
</evidence>
<dbReference type="RefSeq" id="WP_109887450.1">
    <property type="nucleotide sequence ID" value="NZ_CP029550.1"/>
</dbReference>
<dbReference type="EMBL" id="CP029550">
    <property type="protein sequence ID" value="AWN39763.1"/>
    <property type="molecule type" value="Genomic_DNA"/>
</dbReference>
<accession>A0A2U8W0Y2</accession>
<name>A0A2U8W0Y2_9HYPH</name>
<evidence type="ECO:0000313" key="3">
    <source>
        <dbReference type="Proteomes" id="UP000245926"/>
    </source>
</evidence>
<feature type="region of interest" description="Disordered" evidence="1">
    <location>
        <begin position="1"/>
        <end position="21"/>
    </location>
</feature>
<keyword evidence="3" id="KW-1185">Reference proteome</keyword>
<proteinExistence type="predicted"/>
<protein>
    <submittedName>
        <fullName evidence="2">Uncharacterized protein</fullName>
    </submittedName>
</protein>
<reference evidence="3" key="1">
    <citation type="submission" date="2018-05" db="EMBL/GenBank/DDBJ databases">
        <title>Complete Genome Sequence of Methylobacterium sp. 17SD2-17.</title>
        <authorList>
            <person name="Srinivasan S."/>
        </authorList>
    </citation>
    <scope>NUCLEOTIDE SEQUENCE [LARGE SCALE GENOMIC DNA]</scope>
    <source>
        <strain evidence="3">17SD2-17</strain>
    </source>
</reference>
<dbReference type="OrthoDB" id="8021120at2"/>
<organism evidence="2 3">
    <name type="scientific">Methylobacterium durans</name>
    <dbReference type="NCBI Taxonomy" id="2202825"/>
    <lineage>
        <taxon>Bacteria</taxon>
        <taxon>Pseudomonadati</taxon>
        <taxon>Pseudomonadota</taxon>
        <taxon>Alphaproteobacteria</taxon>
        <taxon>Hyphomicrobiales</taxon>
        <taxon>Methylobacteriaceae</taxon>
        <taxon>Methylobacterium</taxon>
    </lineage>
</organism>
<feature type="region of interest" description="Disordered" evidence="1">
    <location>
        <begin position="83"/>
        <end position="105"/>
    </location>
</feature>
<dbReference type="Proteomes" id="UP000245926">
    <property type="component" value="Chromosome"/>
</dbReference>